<dbReference type="Pfam" id="PF07679">
    <property type="entry name" value="I-set"/>
    <property type="match status" value="1"/>
</dbReference>
<dbReference type="SUPFAM" id="SSF48726">
    <property type="entry name" value="Immunoglobulin"/>
    <property type="match status" value="3"/>
</dbReference>
<keyword evidence="1 7" id="KW-0732">Signal</keyword>
<dbReference type="InterPro" id="IPR007110">
    <property type="entry name" value="Ig-like_dom"/>
</dbReference>
<dbReference type="InterPro" id="IPR013783">
    <property type="entry name" value="Ig-like_fold"/>
</dbReference>
<dbReference type="FunFam" id="2.60.40.10:FF:000013">
    <property type="entry name" value="cell adhesion molecule 1 isoform X1"/>
    <property type="match status" value="1"/>
</dbReference>
<evidence type="ECO:0000256" key="7">
    <source>
        <dbReference type="SAM" id="SignalP"/>
    </source>
</evidence>
<comment type="caution">
    <text evidence="9">The sequence shown here is derived from an EMBL/GenBank/DDBJ whole genome shotgun (WGS) entry which is preliminary data.</text>
</comment>
<dbReference type="InterPro" id="IPR036179">
    <property type="entry name" value="Ig-like_dom_sf"/>
</dbReference>
<dbReference type="InterPro" id="IPR013098">
    <property type="entry name" value="Ig_I-set"/>
</dbReference>
<name>A0A9Q1IPH0_SYNKA</name>
<dbReference type="CDD" id="cd00096">
    <property type="entry name" value="Ig"/>
    <property type="match status" value="1"/>
</dbReference>
<dbReference type="InterPro" id="IPR003598">
    <property type="entry name" value="Ig_sub2"/>
</dbReference>
<keyword evidence="2" id="KW-0677">Repeat</keyword>
<gene>
    <name evidence="9" type="ORF">SKAU_G00261860</name>
</gene>
<dbReference type="Pfam" id="PF13927">
    <property type="entry name" value="Ig_3"/>
    <property type="match status" value="1"/>
</dbReference>
<keyword evidence="10" id="KW-1185">Reference proteome</keyword>
<organism evidence="9 10">
    <name type="scientific">Synaphobranchus kaupii</name>
    <name type="common">Kaup's arrowtooth eel</name>
    <dbReference type="NCBI Taxonomy" id="118154"/>
    <lineage>
        <taxon>Eukaryota</taxon>
        <taxon>Metazoa</taxon>
        <taxon>Chordata</taxon>
        <taxon>Craniata</taxon>
        <taxon>Vertebrata</taxon>
        <taxon>Euteleostomi</taxon>
        <taxon>Actinopterygii</taxon>
        <taxon>Neopterygii</taxon>
        <taxon>Teleostei</taxon>
        <taxon>Anguilliformes</taxon>
        <taxon>Synaphobranchidae</taxon>
        <taxon>Synaphobranchus</taxon>
    </lineage>
</organism>
<evidence type="ECO:0000256" key="3">
    <source>
        <dbReference type="ARBA" id="ARBA00023157"/>
    </source>
</evidence>
<dbReference type="PROSITE" id="PS50835">
    <property type="entry name" value="IG_LIKE"/>
    <property type="match status" value="3"/>
</dbReference>
<feature type="domain" description="Ig-like" evidence="8">
    <location>
        <begin position="183"/>
        <end position="286"/>
    </location>
</feature>
<dbReference type="FunFam" id="2.60.40.10:FF:000305">
    <property type="entry name" value="neurotrimin isoform X2"/>
    <property type="match status" value="1"/>
</dbReference>
<keyword evidence="5" id="KW-0393">Immunoglobulin domain</keyword>
<evidence type="ECO:0000256" key="4">
    <source>
        <dbReference type="ARBA" id="ARBA00023180"/>
    </source>
</evidence>
<dbReference type="OrthoDB" id="6159398at2759"/>
<dbReference type="Proteomes" id="UP001152622">
    <property type="component" value="Chromosome 10"/>
</dbReference>
<dbReference type="PANTHER" id="PTHR42757">
    <property type="entry name" value="IGLON FAMILY OF IMMUNOGLOBULIN SUPERFAMILY-RELATED"/>
    <property type="match status" value="1"/>
</dbReference>
<comment type="similarity">
    <text evidence="6">Belongs to the immunoglobulin superfamily. IgLON family.</text>
</comment>
<proteinExistence type="inferred from homology"/>
<keyword evidence="3" id="KW-1015">Disulfide bond</keyword>
<feature type="domain" description="Ig-like" evidence="8">
    <location>
        <begin position="295"/>
        <end position="374"/>
    </location>
</feature>
<evidence type="ECO:0000256" key="6">
    <source>
        <dbReference type="ARBA" id="ARBA00037995"/>
    </source>
</evidence>
<evidence type="ECO:0000256" key="5">
    <source>
        <dbReference type="ARBA" id="ARBA00023319"/>
    </source>
</evidence>
<dbReference type="PANTHER" id="PTHR42757:SF41">
    <property type="entry name" value="NEUROTRIMIN ISOFORM X1"/>
    <property type="match status" value="1"/>
</dbReference>
<sequence>MQFRGVCIILLVVGSLFLERHAAIEQLQHGDIVYNRDQLMALRPAIAELTHQIPEELRRKFRGKRGSPTICPLQYDGTTPPPLVTSTVAFTADQVRGQLTRLHPGKAAGPDGVSPRVLKACATQLGGVFQRVFNLSLNLQRVPVLWKTSCLVPVPKTPRPSGVPGDYRPCLVVLSLRLLFLVPAGLPVRSQGDSQSDNKVMENITVRQGETVFLRCSQGIAVTHTAWLNRSSILYAGEDKWSVDPRVSLVVLNEEDFTIKIENVDTADEGQYICAVQTRSWPRTTSVHVIVQVPPKIMNLSKDIAVNEGSNVTLMCIANGKPEPTVTWKLLSSTGLVSEDEYLEIPSISRQRAGTYECTAVNEVSAEVQTVKLTVNYPPSVTEGRDVGVSLSQRGVLQCEADAVPKADFEWYRDDRRLFSDLDGIDIEEDGKVSMLTFFNMSEVDYGNYTCVATNKLGSANTSMVLYEVIEPTSSTLLQAFSPTTDKTVFSQEMTSALEMTSVLEKTTSTDYAIWGGPGAVQDGRSGSMGTQASTCLLIIIGLQLLLKF</sequence>
<dbReference type="Pfam" id="PF07686">
    <property type="entry name" value="V-set"/>
    <property type="match status" value="1"/>
</dbReference>
<protein>
    <recommendedName>
        <fullName evidence="8">Ig-like domain-containing protein</fullName>
    </recommendedName>
</protein>
<dbReference type="InterPro" id="IPR013106">
    <property type="entry name" value="Ig_V-set"/>
</dbReference>
<dbReference type="Gene3D" id="2.60.40.10">
    <property type="entry name" value="Immunoglobulins"/>
    <property type="match status" value="3"/>
</dbReference>
<evidence type="ECO:0000256" key="2">
    <source>
        <dbReference type="ARBA" id="ARBA00022737"/>
    </source>
</evidence>
<keyword evidence="4" id="KW-0325">Glycoprotein</keyword>
<accession>A0A9Q1IPH0</accession>
<reference evidence="9" key="1">
    <citation type="journal article" date="2023" name="Science">
        <title>Genome structures resolve the early diversification of teleost fishes.</title>
        <authorList>
            <person name="Parey E."/>
            <person name="Louis A."/>
            <person name="Montfort J."/>
            <person name="Bouchez O."/>
            <person name="Roques C."/>
            <person name="Iampietro C."/>
            <person name="Lluch J."/>
            <person name="Castinel A."/>
            <person name="Donnadieu C."/>
            <person name="Desvignes T."/>
            <person name="Floi Bucao C."/>
            <person name="Jouanno E."/>
            <person name="Wen M."/>
            <person name="Mejri S."/>
            <person name="Dirks R."/>
            <person name="Jansen H."/>
            <person name="Henkel C."/>
            <person name="Chen W.J."/>
            <person name="Zahm M."/>
            <person name="Cabau C."/>
            <person name="Klopp C."/>
            <person name="Thompson A.W."/>
            <person name="Robinson-Rechavi M."/>
            <person name="Braasch I."/>
            <person name="Lecointre G."/>
            <person name="Bobe J."/>
            <person name="Postlethwait J.H."/>
            <person name="Berthelot C."/>
            <person name="Roest Crollius H."/>
            <person name="Guiguen Y."/>
        </authorList>
    </citation>
    <scope>NUCLEOTIDE SEQUENCE</scope>
    <source>
        <strain evidence="9">WJC10195</strain>
    </source>
</reference>
<dbReference type="InterPro" id="IPR003599">
    <property type="entry name" value="Ig_sub"/>
</dbReference>
<dbReference type="InterPro" id="IPR050876">
    <property type="entry name" value="IgLON_domain"/>
</dbReference>
<evidence type="ECO:0000256" key="1">
    <source>
        <dbReference type="ARBA" id="ARBA00022729"/>
    </source>
</evidence>
<feature type="chain" id="PRO_5040298725" description="Ig-like domain-containing protein" evidence="7">
    <location>
        <begin position="23"/>
        <end position="549"/>
    </location>
</feature>
<dbReference type="SMART" id="SM00408">
    <property type="entry name" value="IGc2"/>
    <property type="match status" value="2"/>
</dbReference>
<dbReference type="SMART" id="SM00409">
    <property type="entry name" value="IG"/>
    <property type="match status" value="3"/>
</dbReference>
<dbReference type="EMBL" id="JAINUF010000010">
    <property type="protein sequence ID" value="KAJ8347597.1"/>
    <property type="molecule type" value="Genomic_DNA"/>
</dbReference>
<evidence type="ECO:0000313" key="10">
    <source>
        <dbReference type="Proteomes" id="UP001152622"/>
    </source>
</evidence>
<evidence type="ECO:0000313" key="9">
    <source>
        <dbReference type="EMBL" id="KAJ8347597.1"/>
    </source>
</evidence>
<feature type="signal peptide" evidence="7">
    <location>
        <begin position="1"/>
        <end position="22"/>
    </location>
</feature>
<dbReference type="AlphaFoldDB" id="A0A9Q1IPH0"/>
<evidence type="ECO:0000259" key="8">
    <source>
        <dbReference type="PROSITE" id="PS50835"/>
    </source>
</evidence>
<feature type="domain" description="Ig-like" evidence="8">
    <location>
        <begin position="379"/>
        <end position="467"/>
    </location>
</feature>